<protein>
    <submittedName>
        <fullName evidence="1">Asp23/Gls24 family envelope stress response protein</fullName>
    </submittedName>
</protein>
<evidence type="ECO:0000313" key="1">
    <source>
        <dbReference type="EMBL" id="MEJ8639377.1"/>
    </source>
</evidence>
<gene>
    <name evidence="1" type="ORF">WKI67_39150</name>
</gene>
<name>A0ACC6Q6Y4_9ACTN</name>
<dbReference type="EMBL" id="JBBKAJ010000022">
    <property type="protein sequence ID" value="MEJ8639377.1"/>
    <property type="molecule type" value="Genomic_DNA"/>
</dbReference>
<proteinExistence type="predicted"/>
<dbReference type="Proteomes" id="UP001377168">
    <property type="component" value="Unassembled WGS sequence"/>
</dbReference>
<organism evidence="1 2">
    <name type="scientific">Streptomyces achmelvichensis</name>
    <dbReference type="NCBI Taxonomy" id="3134111"/>
    <lineage>
        <taxon>Bacteria</taxon>
        <taxon>Bacillati</taxon>
        <taxon>Actinomycetota</taxon>
        <taxon>Actinomycetes</taxon>
        <taxon>Kitasatosporales</taxon>
        <taxon>Streptomycetaceae</taxon>
        <taxon>Streptomyces</taxon>
    </lineage>
</organism>
<evidence type="ECO:0000313" key="2">
    <source>
        <dbReference type="Proteomes" id="UP001377168"/>
    </source>
</evidence>
<comment type="caution">
    <text evidence="1">The sequence shown here is derived from an EMBL/GenBank/DDBJ whole genome shotgun (WGS) entry which is preliminary data.</text>
</comment>
<keyword evidence="2" id="KW-1185">Reference proteome</keyword>
<sequence>MTDSKPSAQLADAITTAVLSTRGVAFLRPGLTDLLIASSGSGWGRPAGDTTRAGGGVRVVRQKDSEAWTVEVTIVLRRGHRALDVTRAVRAAVAETVRPARGPSVPVHVTVTVSGVV</sequence>
<accession>A0ACC6Q6Y4</accession>
<reference evidence="1" key="1">
    <citation type="submission" date="2024-03" db="EMBL/GenBank/DDBJ databases">
        <title>Novel Streptomyces species of biotechnological and ecological value are a feature of Machair soil.</title>
        <authorList>
            <person name="Prole J.R."/>
            <person name="Goodfellow M."/>
            <person name="Allenby N."/>
            <person name="Ward A.C."/>
        </authorList>
    </citation>
    <scope>NUCLEOTIDE SEQUENCE</scope>
    <source>
        <strain evidence="1">MS2.AVA.5</strain>
    </source>
</reference>